<keyword evidence="7" id="KW-0449">Lipoprotein</keyword>
<dbReference type="RefSeq" id="WP_061788349.1">
    <property type="nucleotide sequence ID" value="NZ_CAJZDL010000148.1"/>
</dbReference>
<dbReference type="GO" id="GO:0030288">
    <property type="term" value="C:outer membrane-bounded periplasmic space"/>
    <property type="evidence" value="ECO:0007669"/>
    <property type="project" value="TreeGrafter"/>
</dbReference>
<sequence length="353" mass="37292">MSFRFPLLIRLSGVLLAFCALAATSCSSTSNGTPESSSASETTSSLLPAAEGKTEYPLTLTSPYGESVIDKRPTRVATVGANAVDTELLLSLGGVPVTTNGLGFNKAPWLKEAAADRIELVFETESWDQYPYESIAAAKPDVIVVFGYDLTNSFAKLSEIAPVVTSDKPWTGYFSNPWQDNIRILGKVLDLSGAAEKVISDYDSYIAGIKQANPGFAGKSLSYTVWFGTQRGLSYQSLPGSIITEVFTSMGFTQARNAGSFSETQTVSPELMGSIDADVLIVSGSEGATEATPEAIPGLTDSAVFQGLEAWKNGHTVITEKKSPAGWAMSTAGPMGTRVALDILVPRIAEAIG</sequence>
<dbReference type="PANTHER" id="PTHR30532">
    <property type="entry name" value="IRON III DICITRATE-BINDING PERIPLASMIC PROTEIN"/>
    <property type="match status" value="1"/>
</dbReference>
<evidence type="ECO:0000256" key="4">
    <source>
        <dbReference type="ARBA" id="ARBA00022729"/>
    </source>
</evidence>
<dbReference type="Gene3D" id="3.40.50.1980">
    <property type="entry name" value="Nitrogenase molybdenum iron protein domain"/>
    <property type="match status" value="2"/>
</dbReference>
<evidence type="ECO:0000313" key="8">
    <source>
        <dbReference type="Proteomes" id="UP000273044"/>
    </source>
</evidence>
<dbReference type="PANTHER" id="PTHR30532:SF24">
    <property type="entry name" value="FERRIC ENTEROBACTIN-BINDING PERIPLASMIC PROTEIN FEPB"/>
    <property type="match status" value="1"/>
</dbReference>
<keyword evidence="8" id="KW-1185">Reference proteome</keyword>
<evidence type="ECO:0000256" key="5">
    <source>
        <dbReference type="SAM" id="SignalP"/>
    </source>
</evidence>
<dbReference type="InterPro" id="IPR051313">
    <property type="entry name" value="Bact_iron-sidero_bind"/>
</dbReference>
<proteinExistence type="inferred from homology"/>
<comment type="similarity">
    <text evidence="2">Belongs to the bacterial solute-binding protein 8 family.</text>
</comment>
<organism evidence="7 8">
    <name type="scientific">Arachnia propionica</name>
    <dbReference type="NCBI Taxonomy" id="1750"/>
    <lineage>
        <taxon>Bacteria</taxon>
        <taxon>Bacillati</taxon>
        <taxon>Actinomycetota</taxon>
        <taxon>Actinomycetes</taxon>
        <taxon>Propionibacteriales</taxon>
        <taxon>Propionibacteriaceae</taxon>
        <taxon>Arachnia</taxon>
    </lineage>
</organism>
<name>A0A3S4UVD1_9ACTN</name>
<gene>
    <name evidence="7" type="primary">yfiY_2</name>
    <name evidence="7" type="ORF">NCTC12967_02081</name>
</gene>
<dbReference type="Pfam" id="PF01497">
    <property type="entry name" value="Peripla_BP_2"/>
    <property type="match status" value="1"/>
</dbReference>
<dbReference type="Proteomes" id="UP000273044">
    <property type="component" value="Chromosome"/>
</dbReference>
<feature type="domain" description="Fe/B12 periplasmic-binding" evidence="6">
    <location>
        <begin position="75"/>
        <end position="352"/>
    </location>
</feature>
<evidence type="ECO:0000313" key="7">
    <source>
        <dbReference type="EMBL" id="VEH70775.1"/>
    </source>
</evidence>
<feature type="chain" id="PRO_5018537364" evidence="5">
    <location>
        <begin position="23"/>
        <end position="353"/>
    </location>
</feature>
<dbReference type="EMBL" id="LR134406">
    <property type="protein sequence ID" value="VEH70775.1"/>
    <property type="molecule type" value="Genomic_DNA"/>
</dbReference>
<evidence type="ECO:0000256" key="3">
    <source>
        <dbReference type="ARBA" id="ARBA00022448"/>
    </source>
</evidence>
<keyword evidence="3" id="KW-0813">Transport</keyword>
<comment type="subcellular location">
    <subcellularLocation>
        <location evidence="1">Cell envelope</location>
    </subcellularLocation>
</comment>
<dbReference type="GeneID" id="64407533"/>
<dbReference type="AlphaFoldDB" id="A0A3S4UVD1"/>
<reference evidence="7 8" key="1">
    <citation type="submission" date="2018-12" db="EMBL/GenBank/DDBJ databases">
        <authorList>
            <consortium name="Pathogen Informatics"/>
        </authorList>
    </citation>
    <scope>NUCLEOTIDE SEQUENCE [LARGE SCALE GENOMIC DNA]</scope>
    <source>
        <strain evidence="7 8">NCTC12967</strain>
    </source>
</reference>
<dbReference type="InterPro" id="IPR002491">
    <property type="entry name" value="ABC_transptr_periplasmic_BD"/>
</dbReference>
<keyword evidence="4 5" id="KW-0732">Signal</keyword>
<accession>A0A3S4UVD1</accession>
<evidence type="ECO:0000256" key="2">
    <source>
        <dbReference type="ARBA" id="ARBA00008814"/>
    </source>
</evidence>
<dbReference type="PROSITE" id="PS50983">
    <property type="entry name" value="FE_B12_PBP"/>
    <property type="match status" value="1"/>
</dbReference>
<dbReference type="GO" id="GO:1901678">
    <property type="term" value="P:iron coordination entity transport"/>
    <property type="evidence" value="ECO:0007669"/>
    <property type="project" value="UniProtKB-ARBA"/>
</dbReference>
<dbReference type="PROSITE" id="PS51257">
    <property type="entry name" value="PROKAR_LIPOPROTEIN"/>
    <property type="match status" value="1"/>
</dbReference>
<evidence type="ECO:0000259" key="6">
    <source>
        <dbReference type="PROSITE" id="PS50983"/>
    </source>
</evidence>
<protein>
    <submittedName>
        <fullName evidence="7">Probable siderophore-binding lipoprotein yfiY</fullName>
    </submittedName>
</protein>
<dbReference type="SUPFAM" id="SSF53807">
    <property type="entry name" value="Helical backbone' metal receptor"/>
    <property type="match status" value="1"/>
</dbReference>
<evidence type="ECO:0000256" key="1">
    <source>
        <dbReference type="ARBA" id="ARBA00004196"/>
    </source>
</evidence>
<feature type="signal peptide" evidence="5">
    <location>
        <begin position="1"/>
        <end position="22"/>
    </location>
</feature>